<dbReference type="RefSeq" id="WP_119754499.1">
    <property type="nucleotide sequence ID" value="NZ_CP032382.1"/>
</dbReference>
<keyword evidence="7" id="KW-0460">Magnesium</keyword>
<evidence type="ECO:0000313" key="9">
    <source>
        <dbReference type="Proteomes" id="UP000266183"/>
    </source>
</evidence>
<reference evidence="9" key="1">
    <citation type="submission" date="2018-09" db="EMBL/GenBank/DDBJ databases">
        <title>Chryseolinea sp. KIS68-18 isolated from soil.</title>
        <authorList>
            <person name="Weon H.-Y."/>
            <person name="Kwon S.-W."/>
            <person name="Lee S.A."/>
        </authorList>
    </citation>
    <scope>NUCLEOTIDE SEQUENCE [LARGE SCALE GENOMIC DNA]</scope>
    <source>
        <strain evidence="9">KIS68-18</strain>
    </source>
</reference>
<comment type="catalytic activity">
    <reaction evidence="7">
        <text>shikimate + ATP = 3-phosphoshikimate + ADP + H(+)</text>
        <dbReference type="Rhea" id="RHEA:13121"/>
        <dbReference type="ChEBI" id="CHEBI:15378"/>
        <dbReference type="ChEBI" id="CHEBI:30616"/>
        <dbReference type="ChEBI" id="CHEBI:36208"/>
        <dbReference type="ChEBI" id="CHEBI:145989"/>
        <dbReference type="ChEBI" id="CHEBI:456216"/>
        <dbReference type="EC" id="2.7.1.71"/>
    </reaction>
</comment>
<dbReference type="GO" id="GO:0005829">
    <property type="term" value="C:cytosol"/>
    <property type="evidence" value="ECO:0007669"/>
    <property type="project" value="TreeGrafter"/>
</dbReference>
<keyword evidence="6 7" id="KW-0057">Aromatic amino acid biosynthesis</keyword>
<name>A0A385SP25_9BACT</name>
<dbReference type="InterPro" id="IPR027417">
    <property type="entry name" value="P-loop_NTPase"/>
</dbReference>
<proteinExistence type="inferred from homology"/>
<comment type="caution">
    <text evidence="7">Lacks conserved residue(s) required for the propagation of feature annotation.</text>
</comment>
<keyword evidence="9" id="KW-1185">Reference proteome</keyword>
<dbReference type="Gene3D" id="3.40.50.300">
    <property type="entry name" value="P-loop containing nucleotide triphosphate hydrolases"/>
    <property type="match status" value="1"/>
</dbReference>
<dbReference type="GO" id="GO:0009073">
    <property type="term" value="P:aromatic amino acid family biosynthetic process"/>
    <property type="evidence" value="ECO:0007669"/>
    <property type="project" value="UniProtKB-KW"/>
</dbReference>
<keyword evidence="2 7" id="KW-0808">Transferase</keyword>
<dbReference type="UniPathway" id="UPA00053">
    <property type="reaction ID" value="UER00088"/>
</dbReference>
<keyword evidence="7" id="KW-0479">Metal-binding</keyword>
<dbReference type="AlphaFoldDB" id="A0A385SP25"/>
<dbReference type="EC" id="2.7.1.71" evidence="7"/>
<dbReference type="GO" id="GO:0004765">
    <property type="term" value="F:shikimate kinase activity"/>
    <property type="evidence" value="ECO:0007669"/>
    <property type="project" value="UniProtKB-UniRule"/>
</dbReference>
<sequence>MKIYLIGMPGSGKTTLGRQLAEELLLLFVDLDKEIEKHEGKSISQIFAEQGEDYFRQLESRLLTEWASSAKGFVMATGGGAPCFYNGMDTILKTGRSIFLDVPVSELLARLDRKTDRPLLHAADVDERREKITTLSHNRQPIYARANVTLHHADLPALLKAVHFKS</sequence>
<dbReference type="GO" id="GO:0009423">
    <property type="term" value="P:chorismate biosynthetic process"/>
    <property type="evidence" value="ECO:0007669"/>
    <property type="project" value="UniProtKB-UniRule"/>
</dbReference>
<comment type="cofactor">
    <cofactor evidence="7">
        <name>Mg(2+)</name>
        <dbReference type="ChEBI" id="CHEBI:18420"/>
    </cofactor>
    <text evidence="7">Binds 1 Mg(2+) ion per subunit.</text>
</comment>
<keyword evidence="4 7" id="KW-0418">Kinase</keyword>
<evidence type="ECO:0000256" key="3">
    <source>
        <dbReference type="ARBA" id="ARBA00022741"/>
    </source>
</evidence>
<comment type="function">
    <text evidence="7">Catalyzes the specific phosphorylation of the 3-hydroxyl group of shikimic acid using ATP as a cosubstrate.</text>
</comment>
<dbReference type="GO" id="GO:0008652">
    <property type="term" value="P:amino acid biosynthetic process"/>
    <property type="evidence" value="ECO:0007669"/>
    <property type="project" value="UniProtKB-KW"/>
</dbReference>
<gene>
    <name evidence="7" type="primary">aroK</name>
    <name evidence="8" type="ORF">D4L85_11805</name>
</gene>
<keyword evidence="5 7" id="KW-0067">ATP-binding</keyword>
<dbReference type="EMBL" id="CP032382">
    <property type="protein sequence ID" value="AYB31220.1"/>
    <property type="molecule type" value="Genomic_DNA"/>
</dbReference>
<keyword evidence="3 7" id="KW-0547">Nucleotide-binding</keyword>
<keyword evidence="7" id="KW-0963">Cytoplasm</keyword>
<evidence type="ECO:0000256" key="1">
    <source>
        <dbReference type="ARBA" id="ARBA00022605"/>
    </source>
</evidence>
<feature type="binding site" evidence="7">
    <location>
        <begin position="10"/>
        <end position="15"/>
    </location>
    <ligand>
        <name>ATP</name>
        <dbReference type="ChEBI" id="CHEBI:30616"/>
    </ligand>
</feature>
<dbReference type="GO" id="GO:0000287">
    <property type="term" value="F:magnesium ion binding"/>
    <property type="evidence" value="ECO:0007669"/>
    <property type="project" value="UniProtKB-UniRule"/>
</dbReference>
<dbReference type="Proteomes" id="UP000266183">
    <property type="component" value="Chromosome"/>
</dbReference>
<evidence type="ECO:0000256" key="6">
    <source>
        <dbReference type="ARBA" id="ARBA00023141"/>
    </source>
</evidence>
<dbReference type="InterPro" id="IPR031322">
    <property type="entry name" value="Shikimate/glucono_kinase"/>
</dbReference>
<feature type="binding site" evidence="7">
    <location>
        <position position="56"/>
    </location>
    <ligand>
        <name>substrate</name>
    </ligand>
</feature>
<dbReference type="PANTHER" id="PTHR21087">
    <property type="entry name" value="SHIKIMATE KINASE"/>
    <property type="match status" value="1"/>
</dbReference>
<comment type="pathway">
    <text evidence="7">Metabolic intermediate biosynthesis; chorismate biosynthesis; chorismate from D-erythrose 4-phosphate and phosphoenolpyruvate: step 5/7.</text>
</comment>
<dbReference type="PRINTS" id="PR01100">
    <property type="entry name" value="SHIKIMTKNASE"/>
</dbReference>
<dbReference type="KEGG" id="chk:D4L85_11805"/>
<dbReference type="OrthoDB" id="9800332at2"/>
<organism evidence="8 9">
    <name type="scientific">Chryseolinea soli</name>
    <dbReference type="NCBI Taxonomy" id="2321403"/>
    <lineage>
        <taxon>Bacteria</taxon>
        <taxon>Pseudomonadati</taxon>
        <taxon>Bacteroidota</taxon>
        <taxon>Cytophagia</taxon>
        <taxon>Cytophagales</taxon>
        <taxon>Fulvivirgaceae</taxon>
        <taxon>Chryseolinea</taxon>
    </lineage>
</organism>
<dbReference type="CDD" id="cd00464">
    <property type="entry name" value="SK"/>
    <property type="match status" value="1"/>
</dbReference>
<evidence type="ECO:0000256" key="5">
    <source>
        <dbReference type="ARBA" id="ARBA00022840"/>
    </source>
</evidence>
<comment type="subunit">
    <text evidence="7">Monomer.</text>
</comment>
<dbReference type="InterPro" id="IPR000623">
    <property type="entry name" value="Shikimate_kinase/TSH1"/>
</dbReference>
<comment type="similarity">
    <text evidence="7">Belongs to the shikimate kinase family.</text>
</comment>
<feature type="binding site" evidence="7">
    <location>
        <position position="117"/>
    </location>
    <ligand>
        <name>ATP</name>
        <dbReference type="ChEBI" id="CHEBI:30616"/>
    </ligand>
</feature>
<accession>A0A385SP25</accession>
<comment type="subcellular location">
    <subcellularLocation>
        <location evidence="7">Cytoplasm</location>
    </subcellularLocation>
</comment>
<evidence type="ECO:0000256" key="7">
    <source>
        <dbReference type="HAMAP-Rule" id="MF_00109"/>
    </source>
</evidence>
<dbReference type="GO" id="GO:0005524">
    <property type="term" value="F:ATP binding"/>
    <property type="evidence" value="ECO:0007669"/>
    <property type="project" value="UniProtKB-UniRule"/>
</dbReference>
<dbReference type="HAMAP" id="MF_00109">
    <property type="entry name" value="Shikimate_kinase"/>
    <property type="match status" value="1"/>
</dbReference>
<protein>
    <recommendedName>
        <fullName evidence="7">Shikimate kinase</fullName>
        <shortName evidence="7">SK</shortName>
        <ecNumber evidence="7">2.7.1.71</ecNumber>
    </recommendedName>
</protein>
<feature type="binding site" evidence="7">
    <location>
        <position position="32"/>
    </location>
    <ligand>
        <name>substrate</name>
    </ligand>
</feature>
<dbReference type="Pfam" id="PF01202">
    <property type="entry name" value="SKI"/>
    <property type="match status" value="1"/>
</dbReference>
<evidence type="ECO:0000256" key="2">
    <source>
        <dbReference type="ARBA" id="ARBA00022679"/>
    </source>
</evidence>
<feature type="binding site" evidence="7">
    <location>
        <position position="79"/>
    </location>
    <ligand>
        <name>substrate</name>
    </ligand>
</feature>
<dbReference type="SUPFAM" id="SSF52540">
    <property type="entry name" value="P-loop containing nucleoside triphosphate hydrolases"/>
    <property type="match status" value="1"/>
</dbReference>
<evidence type="ECO:0000256" key="4">
    <source>
        <dbReference type="ARBA" id="ARBA00022777"/>
    </source>
</evidence>
<feature type="binding site" evidence="7">
    <location>
        <position position="14"/>
    </location>
    <ligand>
        <name>Mg(2+)</name>
        <dbReference type="ChEBI" id="CHEBI:18420"/>
    </ligand>
</feature>
<feature type="binding site" evidence="7">
    <location>
        <position position="139"/>
    </location>
    <ligand>
        <name>substrate</name>
    </ligand>
</feature>
<evidence type="ECO:0000313" key="8">
    <source>
        <dbReference type="EMBL" id="AYB31220.1"/>
    </source>
</evidence>
<dbReference type="PANTHER" id="PTHR21087:SF16">
    <property type="entry name" value="SHIKIMATE KINASE 1, CHLOROPLASTIC"/>
    <property type="match status" value="1"/>
</dbReference>
<keyword evidence="1 7" id="KW-0028">Amino-acid biosynthesis</keyword>